<evidence type="ECO:0000313" key="1">
    <source>
        <dbReference type="EMBL" id="QJB02102.1"/>
    </source>
</evidence>
<organism evidence="1">
    <name type="scientific">viral metagenome</name>
    <dbReference type="NCBI Taxonomy" id="1070528"/>
    <lineage>
        <taxon>unclassified sequences</taxon>
        <taxon>metagenomes</taxon>
        <taxon>organismal metagenomes</taxon>
    </lineage>
</organism>
<dbReference type="AlphaFoldDB" id="A0A6M3MBB2"/>
<reference evidence="1" key="1">
    <citation type="submission" date="2020-03" db="EMBL/GenBank/DDBJ databases">
        <title>The deep terrestrial virosphere.</title>
        <authorList>
            <person name="Holmfeldt K."/>
            <person name="Nilsson E."/>
            <person name="Simone D."/>
            <person name="Lopez-Fernandez M."/>
            <person name="Wu X."/>
            <person name="de Brujin I."/>
            <person name="Lundin D."/>
            <person name="Andersson A."/>
            <person name="Bertilsson S."/>
            <person name="Dopson M."/>
        </authorList>
    </citation>
    <scope>NUCLEOTIDE SEQUENCE</scope>
    <source>
        <strain evidence="1">MM171B01463</strain>
    </source>
</reference>
<gene>
    <name evidence="1" type="ORF">MM171B01463_0008</name>
</gene>
<name>A0A6M3MBB2_9ZZZZ</name>
<protein>
    <submittedName>
        <fullName evidence="1">Uncharacterized protein</fullName>
    </submittedName>
</protein>
<dbReference type="EMBL" id="MT143758">
    <property type="protein sequence ID" value="QJB02102.1"/>
    <property type="molecule type" value="Genomic_DNA"/>
</dbReference>
<sequence length="163" mass="19026">MAKSVMNKKRFEHKNKIRGSIRVEDNGIFWEAAMIDCVYIWDDVSEKEPAKIYPSCSTKKLEALLDRHFIKHHPDQYPGKRLKEDLPGLDYDSISHIKSDKKHLRIKYSAFNKKETGNLLFAAKDWLDDQKIKCGEKDGKLFCIRGGCMDEEGLRSYQKEIDE</sequence>
<proteinExistence type="predicted"/>
<accession>A0A6M3MBB2</accession>